<name>A0A935JY70_9RHOO</name>
<evidence type="ECO:0000259" key="1">
    <source>
        <dbReference type="Pfam" id="PF18863"/>
    </source>
</evidence>
<evidence type="ECO:0000313" key="2">
    <source>
        <dbReference type="EMBL" id="MBK7415375.1"/>
    </source>
</evidence>
<organism evidence="2 3">
    <name type="scientific">Candidatus Dechloromonas phosphorivorans</name>
    <dbReference type="NCBI Taxonomy" id="2899244"/>
    <lineage>
        <taxon>Bacteria</taxon>
        <taxon>Pseudomonadati</taxon>
        <taxon>Pseudomonadota</taxon>
        <taxon>Betaproteobacteria</taxon>
        <taxon>Rhodocyclales</taxon>
        <taxon>Azonexaceae</taxon>
        <taxon>Dechloromonas</taxon>
    </lineage>
</organism>
<dbReference type="AlphaFoldDB" id="A0A935JY70"/>
<gene>
    <name evidence="2" type="ORF">IPJ38_10000</name>
</gene>
<dbReference type="Proteomes" id="UP000739411">
    <property type="component" value="Unassembled WGS sequence"/>
</dbReference>
<feature type="domain" description="HEPN AbiJ-N-terminal" evidence="1">
    <location>
        <begin position="3"/>
        <end position="177"/>
    </location>
</feature>
<reference evidence="2 3" key="1">
    <citation type="submission" date="2020-10" db="EMBL/GenBank/DDBJ databases">
        <title>Connecting structure to function with the recovery of over 1000 high-quality activated sludge metagenome-assembled genomes encoding full-length rRNA genes using long-read sequencing.</title>
        <authorList>
            <person name="Singleton C.M."/>
            <person name="Petriglieri F."/>
            <person name="Kristensen J.M."/>
            <person name="Kirkegaard R.H."/>
            <person name="Michaelsen T.Y."/>
            <person name="Andersen M.H."/>
            <person name="Karst S.M."/>
            <person name="Dueholm M.S."/>
            <person name="Nielsen P.H."/>
            <person name="Albertsen M."/>
        </authorList>
    </citation>
    <scope>NUCLEOTIDE SEQUENCE [LARGE SCALE GENOMIC DNA]</scope>
    <source>
        <strain evidence="2">EsbW_18-Q3-R4-48_BATAC.463</strain>
    </source>
</reference>
<accession>A0A935JY70</accession>
<evidence type="ECO:0000313" key="3">
    <source>
        <dbReference type="Proteomes" id="UP000739411"/>
    </source>
</evidence>
<dbReference type="Pfam" id="PF18863">
    <property type="entry name" value="AbiJ_NTD4"/>
    <property type="match status" value="1"/>
</dbReference>
<dbReference type="InterPro" id="IPR049503">
    <property type="entry name" value="AbiJ_NTD4"/>
</dbReference>
<protein>
    <recommendedName>
        <fullName evidence="1">HEPN AbiJ-N-terminal domain-containing protein</fullName>
    </recommendedName>
</protein>
<comment type="caution">
    <text evidence="2">The sequence shown here is derived from an EMBL/GenBank/DDBJ whole genome shotgun (WGS) entry which is preliminary data.</text>
</comment>
<proteinExistence type="predicted"/>
<sequence length="316" mass="35887">MNDYFSDRENGPRARTEQVISPEVWAGLVATVQALVNSGAFGLRFPERCPDGQAICGCDEDVIAASVIAEMPGLTWPLETSRLVDDGFLRQQEPFAPDTLLILDFVEFVYASVAKPLPGRLHDFFNHHHFTFDQQSGQEEFRATLNRIFARNGVAFEMLSNGRIVRILPPVLGDDLKRMVFRTGDRILDNMLEESRAKFTDRNPLLRREGLERLWDAWERLKSLADPEDKKKSIKIILDATAEEVALRQRLEDEAKELTDIGNSHLIRHTELKQIPVIDVDHVDYLFHRLFACQCEDARLAISAASGNSVDWNQGL</sequence>
<dbReference type="EMBL" id="JADJMS010000020">
    <property type="protein sequence ID" value="MBK7415375.1"/>
    <property type="molecule type" value="Genomic_DNA"/>
</dbReference>